<organism evidence="2 3">
    <name type="scientific">Daedalea quercina L-15889</name>
    <dbReference type="NCBI Taxonomy" id="1314783"/>
    <lineage>
        <taxon>Eukaryota</taxon>
        <taxon>Fungi</taxon>
        <taxon>Dikarya</taxon>
        <taxon>Basidiomycota</taxon>
        <taxon>Agaricomycotina</taxon>
        <taxon>Agaricomycetes</taxon>
        <taxon>Polyporales</taxon>
        <taxon>Fomitopsis</taxon>
    </lineage>
</organism>
<feature type="compositionally biased region" description="Low complexity" evidence="1">
    <location>
        <begin position="327"/>
        <end position="343"/>
    </location>
</feature>
<feature type="region of interest" description="Disordered" evidence="1">
    <location>
        <begin position="194"/>
        <end position="376"/>
    </location>
</feature>
<protein>
    <submittedName>
        <fullName evidence="2">Uncharacterized protein</fullName>
    </submittedName>
</protein>
<dbReference type="STRING" id="1314783.A0A165S403"/>
<dbReference type="Proteomes" id="UP000076727">
    <property type="component" value="Unassembled WGS sequence"/>
</dbReference>
<dbReference type="AlphaFoldDB" id="A0A165S403"/>
<name>A0A165S403_9APHY</name>
<keyword evidence="3" id="KW-1185">Reference proteome</keyword>
<evidence type="ECO:0000256" key="1">
    <source>
        <dbReference type="SAM" id="MobiDB-lite"/>
    </source>
</evidence>
<feature type="region of interest" description="Disordered" evidence="1">
    <location>
        <begin position="121"/>
        <end position="141"/>
    </location>
</feature>
<dbReference type="OrthoDB" id="3253137at2759"/>
<feature type="compositionally biased region" description="Polar residues" evidence="1">
    <location>
        <begin position="282"/>
        <end position="303"/>
    </location>
</feature>
<reference evidence="2 3" key="1">
    <citation type="journal article" date="2016" name="Mol. Biol. Evol.">
        <title>Comparative Genomics of Early-Diverging Mushroom-Forming Fungi Provides Insights into the Origins of Lignocellulose Decay Capabilities.</title>
        <authorList>
            <person name="Nagy L.G."/>
            <person name="Riley R."/>
            <person name="Tritt A."/>
            <person name="Adam C."/>
            <person name="Daum C."/>
            <person name="Floudas D."/>
            <person name="Sun H."/>
            <person name="Yadav J.S."/>
            <person name="Pangilinan J."/>
            <person name="Larsson K.H."/>
            <person name="Matsuura K."/>
            <person name="Barry K."/>
            <person name="Labutti K."/>
            <person name="Kuo R."/>
            <person name="Ohm R.A."/>
            <person name="Bhattacharya S.S."/>
            <person name="Shirouzu T."/>
            <person name="Yoshinaga Y."/>
            <person name="Martin F.M."/>
            <person name="Grigoriev I.V."/>
            <person name="Hibbett D.S."/>
        </authorList>
    </citation>
    <scope>NUCLEOTIDE SEQUENCE [LARGE SCALE GENOMIC DNA]</scope>
    <source>
        <strain evidence="2 3">L-15889</strain>
    </source>
</reference>
<evidence type="ECO:0000313" key="3">
    <source>
        <dbReference type="Proteomes" id="UP000076727"/>
    </source>
</evidence>
<feature type="region of interest" description="Disordered" evidence="1">
    <location>
        <begin position="408"/>
        <end position="427"/>
    </location>
</feature>
<proteinExistence type="predicted"/>
<feature type="compositionally biased region" description="Low complexity" evidence="1">
    <location>
        <begin position="355"/>
        <end position="374"/>
    </location>
</feature>
<feature type="compositionally biased region" description="Low complexity" evidence="1">
    <location>
        <begin position="194"/>
        <end position="203"/>
    </location>
</feature>
<accession>A0A165S403</accession>
<feature type="region of interest" description="Disordered" evidence="1">
    <location>
        <begin position="450"/>
        <end position="487"/>
    </location>
</feature>
<dbReference type="EMBL" id="KV429045">
    <property type="protein sequence ID" value="KZT71504.1"/>
    <property type="molecule type" value="Genomic_DNA"/>
</dbReference>
<evidence type="ECO:0000313" key="2">
    <source>
        <dbReference type="EMBL" id="KZT71504.1"/>
    </source>
</evidence>
<gene>
    <name evidence="2" type="ORF">DAEQUDRAFT_724022</name>
</gene>
<sequence length="487" mass="53563">MGKWTLGHHDEVLRTKMKSLVTGAVKRIKLEDDEPSITYETFVEELNEGDSFTATMIEILVKEMADRRTRTGLVECKLISERTAKSLQMQAAPLHVYSSRRQNNRFRSGYTVTDIVADITDEEDDSADTRDSPQDTIWDGDGARLGTELYEAYAPPSYVPPSYVRSPQPLDRLRLPESLPLVTGESDVAEPIVLPVSPRSVSPPSRPLSHRSGLRSHGSGIGASLSRSDSIRRPARSRTVDFNEFTHRRRSSMRHGAQDATHVRPEPEESTDGTWRFRLSRGGSSRDSQPLASSSTIHATSVGPTRVFGSGFPWATDASDGPQDYNADLPSAASSPSDGPSSSQTWFALTAGQPTASADEATASSTRRSTISDINEARRQVIAPRLRRGGVRPPETLLSRYASPAALERRDVLPTSPPPSELRPASNLIQMLRHDNIPEVDNPVREMLVNLLDEREQRDGVGASQLPTPRSVTPAPDPAEPHENPWQ</sequence>